<evidence type="ECO:0000313" key="5">
    <source>
        <dbReference type="EMBL" id="MET4578426.1"/>
    </source>
</evidence>
<organism evidence="5 6">
    <name type="scientific">Ottowia thiooxydans</name>
    <dbReference type="NCBI Taxonomy" id="219182"/>
    <lineage>
        <taxon>Bacteria</taxon>
        <taxon>Pseudomonadati</taxon>
        <taxon>Pseudomonadota</taxon>
        <taxon>Betaproteobacteria</taxon>
        <taxon>Burkholderiales</taxon>
        <taxon>Comamonadaceae</taxon>
        <taxon>Ottowia</taxon>
    </lineage>
</organism>
<evidence type="ECO:0000259" key="4">
    <source>
        <dbReference type="Pfam" id="PF03328"/>
    </source>
</evidence>
<dbReference type="RefSeq" id="WP_354445674.1">
    <property type="nucleotide sequence ID" value="NZ_JBEPSH010000007.1"/>
</dbReference>
<name>A0ABV2QBK6_9BURK</name>
<dbReference type="InterPro" id="IPR040442">
    <property type="entry name" value="Pyrv_kinase-like_dom_sf"/>
</dbReference>
<sequence length="253" mass="26863">MTKPSFRAALQARQPLIGTFVKTPSHQVVEVLASTPLDYLVLDAEHAPFDAHALDVCMLAARAHHKPALVRVSDSQPATVLSVLDMGATGVIIPHAVNPEGMREIVRSSRYRDGTRGFSNSPRAGAYGLTGMGDLIAEADRETALIFQIEDASALDCLESLISVEGADGFLIGRADLAVSLGVGDINHPSVSAATERICRACEAAGKPVGIFLPDAREIARWRDCGVSVFLIGSDQSYLRAQAASMSSQLLPN</sequence>
<dbReference type="InterPro" id="IPR005000">
    <property type="entry name" value="Aldolase/citrate-lyase_domain"/>
</dbReference>
<evidence type="ECO:0000256" key="1">
    <source>
        <dbReference type="ARBA" id="ARBA00005568"/>
    </source>
</evidence>
<feature type="domain" description="HpcH/HpaI aldolase/citrate lyase" evidence="4">
    <location>
        <begin position="17"/>
        <end position="237"/>
    </location>
</feature>
<gene>
    <name evidence="5" type="ORF">ABIE13_003542</name>
</gene>
<evidence type="ECO:0000256" key="2">
    <source>
        <dbReference type="ARBA" id="ARBA00022723"/>
    </source>
</evidence>
<evidence type="ECO:0000256" key="3">
    <source>
        <dbReference type="ARBA" id="ARBA00023239"/>
    </source>
</evidence>
<reference evidence="5 6" key="1">
    <citation type="submission" date="2024-06" db="EMBL/GenBank/DDBJ databases">
        <title>Sorghum-associated microbial communities from plants grown in Nebraska, USA.</title>
        <authorList>
            <person name="Schachtman D."/>
        </authorList>
    </citation>
    <scope>NUCLEOTIDE SEQUENCE [LARGE SCALE GENOMIC DNA]</scope>
    <source>
        <strain evidence="5 6">2709</strain>
    </source>
</reference>
<dbReference type="PANTHER" id="PTHR30502:SF0">
    <property type="entry name" value="PHOSPHOENOLPYRUVATE CARBOXYLASE FAMILY PROTEIN"/>
    <property type="match status" value="1"/>
</dbReference>
<dbReference type="Proteomes" id="UP001549320">
    <property type="component" value="Unassembled WGS sequence"/>
</dbReference>
<comment type="caution">
    <text evidence="5">The sequence shown here is derived from an EMBL/GenBank/DDBJ whole genome shotgun (WGS) entry which is preliminary data.</text>
</comment>
<dbReference type="SUPFAM" id="SSF51621">
    <property type="entry name" value="Phosphoenolpyruvate/pyruvate domain"/>
    <property type="match status" value="1"/>
</dbReference>
<protein>
    <submittedName>
        <fullName evidence="5">2-keto-3-deoxy-L-rhamnonate aldolase RhmA</fullName>
    </submittedName>
</protein>
<dbReference type="InterPro" id="IPR015813">
    <property type="entry name" value="Pyrv/PenolPyrv_kinase-like_dom"/>
</dbReference>
<dbReference type="InterPro" id="IPR050251">
    <property type="entry name" value="HpcH-HpaI_aldolase"/>
</dbReference>
<dbReference type="Pfam" id="PF03328">
    <property type="entry name" value="HpcH_HpaI"/>
    <property type="match status" value="1"/>
</dbReference>
<keyword evidence="2" id="KW-0479">Metal-binding</keyword>
<keyword evidence="3" id="KW-0456">Lyase</keyword>
<proteinExistence type="inferred from homology"/>
<comment type="similarity">
    <text evidence="1">Belongs to the HpcH/HpaI aldolase family.</text>
</comment>
<dbReference type="Gene3D" id="3.20.20.60">
    <property type="entry name" value="Phosphoenolpyruvate-binding domains"/>
    <property type="match status" value="1"/>
</dbReference>
<keyword evidence="6" id="KW-1185">Reference proteome</keyword>
<evidence type="ECO:0000313" key="6">
    <source>
        <dbReference type="Proteomes" id="UP001549320"/>
    </source>
</evidence>
<dbReference type="EMBL" id="JBEPSH010000007">
    <property type="protein sequence ID" value="MET4578426.1"/>
    <property type="molecule type" value="Genomic_DNA"/>
</dbReference>
<dbReference type="PANTHER" id="PTHR30502">
    <property type="entry name" value="2-KETO-3-DEOXY-L-RHAMNONATE ALDOLASE"/>
    <property type="match status" value="1"/>
</dbReference>
<accession>A0ABV2QBK6</accession>